<feature type="compositionally biased region" description="Polar residues" evidence="6">
    <location>
        <begin position="1252"/>
        <end position="1277"/>
    </location>
</feature>
<evidence type="ECO:0000256" key="6">
    <source>
        <dbReference type="SAM" id="MobiDB-lite"/>
    </source>
</evidence>
<sequence>MTIQESPTSTASDPDGSFDLAGDKFKDKQLIETKYNVGRKDESDNNICEAETQYVDEPLNTSIKPSNEKNGTNYNEDSCLEAETQCEEISFKMPAGKNEGKQNISHEDNSVDDIHEADTQCDVSLGSVVSEYLKNGNVSESPESGDRDKNKFEKTKENDDIYDAPTQCFLSGNKIDADEIESTSCCSEQTEDFTIEESSVSSAENVNITKIKGGNDLNKKIVANKEVTKSGDGTLIANDSSSDKALPSNGEDTCDFKNKKGSESKEMPFKSEDLITSHNEDSYDRSLLEGDDDFFDFETANEKVKKSAEVIDIHNIADTEKEVIQKSSVNKESELITPPTESDSGNKVPCATTNLDDSLIKKETETATMKRTINPGEGIDPGDIFDAPTQQISNIKAPTQLIETSDVINSSGIFSVKTQNKNNEDKLTNEYENNYQNLQKSHCEEDDLYEAATQIINSPIKNGNLFGKPLENTLAGREEDTDENISEACTQQLPKSNESFTVVHSLTEKTKTLNLAKNGTNKKKCDRGSIFETCTQKIAEPYSTSESPMKKVENIHITKIDASHRKQLSLYSESDDIYEAATQIIQSPIKIVKYSENSSEPTANFAKSAVSASCEETNGKDQDNQLKIPIQGEPNVKPSDNLDDFCDAATQKIDNSCRIPLEKSSSKEDIYEVAMQIIQSPTERVENSRKSSESAPDFAKSAMSASCKEINGKDKDNQFNIPIQDESNIKPSEDLDDFYDAATQKIGNSFRIPLEKSSSKDDNYEAAMQIIQSPTERVENSRKSSESAPDFAKSAMSASCKEINGKDQDNQFNIPIQDESNIKPSEDLDDFYDAATQKIGNSFRIPLEKSSSKDDNYEAAMQIIQSPTERVENSRKSSESAPDFAKSAMSASCKEINGKDQDNQFNIPIQDESNIKPSEDLDDFYDAATQKIDDSFRIPLEKSSNKDEKVHKDNKIFMHDSKLNNDNASEILKISPEILTNKTDDIPDALVQPVLSEYRMKTEGKSNSFPDNDKINIHCISENIFEESLIPEEKKIDESSNIKDSINKTSDSGKLDLLEKSSEIPLQNINDVLASEQSFEVKKGSQNKRDICISILKENGHTHEKDKITCVIGDICRDIKNGEVEKESAKTNDILEYADVDNVTSTEGITKTENEKQNSAVLDDDDDETDPEELFDEKSDAVKTDNANIYQMIENSNNKINETTEEECEVLDSKSPTLLQNEMQSTVESEIVNLDVSKECTSKTDISDQKSSEQMQNTKNKNSSAVKEMQGKSTSVPTACKDYATNNDSDPNNSTVTENKDDELLHDENVLKKSFHEESDDNYTFDNTQDIELPSTQDIKQAAKEANDSETPIELFEDIPSEEDEGSPVIASKHSNVRARRAKVRKRISLDNKDTNSAEPSSNNNNKNLPKKKSPDTKTSSSRRRKQLNESTQNDSILKSEQRNLSDQDSLENKQSNTNKISIIMEEVVPKDAYATNNNHKQSKSVISQKKEQSEASGSNTEEKGDNNKSSSKMSVKGRASRNKTGKGKENGQSEKLIETTRNRGRKRPSVPEIPSVKEKIKRETRYSDINEDADSVLAANSRPSRQRKMTWKVRESLNGSQGNKSPEEKSRKSSGGSSGNNSQNENNDSLETSSRTSRSRNSSPTKTSMKKLGIVVSSIGASKITSPHQSTQQDKVDLYTKKNQHIHIPRRTGHKRKIEETSSDTPSKRSRREEQNQMESKVKDTDTNYEVSSRMSRGRNQLQSKYRIKDANNEKGTRSSSRITKQSPTSSTTTVVTGKSKNKLVTSASSASKNTRRKLDRCSPSTPKELNISTSDIPSKLQRGRKHTIVSIDEKTEHSHAKRQKQDKKKGNISISPAKIGVFVDEVKTSQSSRSRRKVAPQDINTESIKSAQKVRSGRASKTVNDQKEENTESVTPEVLKISEKIPTTPQHSRSMRGKGTPQSPTRRSTPRKSKTTYQVLFTGFSNAKQEAIVKQLGGSVVDSPESGTVLVTDKVRRTYKFLCVMGRGKPIVSPEWLVQCQRSGQFVDPWHYLIKDHESESKYKFQLQESLELATQTNLLAGYNIHVTPKVKPSPNEMK</sequence>
<gene>
    <name evidence="8" type="ORF">L9F63_013168</name>
</gene>
<feature type="compositionally biased region" description="Polar residues" evidence="6">
    <location>
        <begin position="1804"/>
        <end position="1818"/>
    </location>
</feature>
<evidence type="ECO:0000256" key="4">
    <source>
        <dbReference type="ARBA" id="ARBA00023858"/>
    </source>
</evidence>
<dbReference type="GO" id="GO:0006974">
    <property type="term" value="P:DNA damage response"/>
    <property type="evidence" value="ECO:0007669"/>
    <property type="project" value="UniProtKB-KW"/>
</dbReference>
<feature type="compositionally biased region" description="Basic and acidic residues" evidence="6">
    <location>
        <begin position="1712"/>
        <end position="1727"/>
    </location>
</feature>
<dbReference type="Proteomes" id="UP001233999">
    <property type="component" value="Unassembled WGS sequence"/>
</dbReference>
<feature type="compositionally biased region" description="Polar residues" evidence="6">
    <location>
        <begin position="1475"/>
        <end position="1488"/>
    </location>
</feature>
<feature type="compositionally biased region" description="Basic residues" evidence="6">
    <location>
        <begin position="1375"/>
        <end position="1387"/>
    </location>
</feature>
<keyword evidence="2" id="KW-0227">DNA damage</keyword>
<feature type="compositionally biased region" description="Acidic residues" evidence="6">
    <location>
        <begin position="1162"/>
        <end position="1174"/>
    </location>
</feature>
<comment type="caution">
    <text evidence="8">The sequence shown here is derived from an EMBL/GenBank/DDBJ whole genome shotgun (WGS) entry which is preliminary data.</text>
</comment>
<dbReference type="PROSITE" id="PS50172">
    <property type="entry name" value="BRCT"/>
    <property type="match status" value="1"/>
</dbReference>
<feature type="domain" description="BRCT" evidence="7">
    <location>
        <begin position="1958"/>
        <end position="2036"/>
    </location>
</feature>
<feature type="compositionally biased region" description="Basic and acidic residues" evidence="6">
    <location>
        <begin position="683"/>
        <end position="692"/>
    </location>
</feature>
<feature type="compositionally biased region" description="Polar residues" evidence="6">
    <location>
        <begin position="1"/>
        <end position="12"/>
    </location>
</feature>
<dbReference type="CDD" id="cd17744">
    <property type="entry name" value="BRCT_MDC1_rpt1"/>
    <property type="match status" value="1"/>
</dbReference>
<reference evidence="8" key="1">
    <citation type="journal article" date="2023" name="IScience">
        <title>Live-bearing cockroach genome reveals convergent evolutionary mechanisms linked to viviparity in insects and beyond.</title>
        <authorList>
            <person name="Fouks B."/>
            <person name="Harrison M.C."/>
            <person name="Mikhailova A.A."/>
            <person name="Marchal E."/>
            <person name="English S."/>
            <person name="Carruthers M."/>
            <person name="Jennings E.C."/>
            <person name="Chiamaka E.L."/>
            <person name="Frigard R.A."/>
            <person name="Pippel M."/>
            <person name="Attardo G.M."/>
            <person name="Benoit J.B."/>
            <person name="Bornberg-Bauer E."/>
            <person name="Tobe S.S."/>
        </authorList>
    </citation>
    <scope>NUCLEOTIDE SEQUENCE</scope>
    <source>
        <strain evidence="8">Stay&amp;Tobe</strain>
    </source>
</reference>
<feature type="compositionally biased region" description="Polar residues" evidence="6">
    <location>
        <begin position="339"/>
        <end position="352"/>
    </location>
</feature>
<keyword evidence="9" id="KW-1185">Reference proteome</keyword>
<reference evidence="8" key="2">
    <citation type="submission" date="2023-05" db="EMBL/GenBank/DDBJ databases">
        <authorList>
            <person name="Fouks B."/>
        </authorList>
    </citation>
    <scope>NUCLEOTIDE SEQUENCE</scope>
    <source>
        <strain evidence="8">Stay&amp;Tobe</strain>
        <tissue evidence="8">Testes</tissue>
    </source>
</reference>
<feature type="region of interest" description="Disordered" evidence="6">
    <location>
        <begin position="328"/>
        <end position="352"/>
    </location>
</feature>
<protein>
    <recommendedName>
        <fullName evidence="4">PAX-interacting protein 1</fullName>
    </recommendedName>
    <alternativeName>
        <fullName evidence="5">PAX transactivation activation domain-interacting protein</fullName>
    </alternativeName>
</protein>
<dbReference type="PANTHER" id="PTHR23196:SF1">
    <property type="entry name" value="PAX-INTERACTING PROTEIN 1"/>
    <property type="match status" value="1"/>
</dbReference>
<feature type="region of interest" description="Disordered" evidence="6">
    <location>
        <begin position="1243"/>
        <end position="1461"/>
    </location>
</feature>
<feature type="compositionally biased region" description="Basic and acidic residues" evidence="6">
    <location>
        <begin position="1527"/>
        <end position="1542"/>
    </location>
</feature>
<dbReference type="EMBL" id="JASPKZ010002323">
    <property type="protein sequence ID" value="KAJ9595638.1"/>
    <property type="molecule type" value="Genomic_DNA"/>
</dbReference>
<evidence type="ECO:0000256" key="3">
    <source>
        <dbReference type="ARBA" id="ARBA00023242"/>
    </source>
</evidence>
<dbReference type="GO" id="GO:0005634">
    <property type="term" value="C:nucleus"/>
    <property type="evidence" value="ECO:0007669"/>
    <property type="project" value="UniProtKB-SubCell"/>
</dbReference>
<feature type="region of interest" description="Disordered" evidence="6">
    <location>
        <begin position="230"/>
        <end position="285"/>
    </location>
</feature>
<evidence type="ECO:0000313" key="8">
    <source>
        <dbReference type="EMBL" id="KAJ9595638.1"/>
    </source>
</evidence>
<feature type="compositionally biased region" description="Basic residues" evidence="6">
    <location>
        <begin position="1683"/>
        <end position="1697"/>
    </location>
</feature>
<feature type="region of interest" description="Disordered" evidence="6">
    <location>
        <begin position="1474"/>
        <end position="1855"/>
    </location>
</feature>
<dbReference type="PANTHER" id="PTHR23196">
    <property type="entry name" value="PAX TRANSCRIPTION ACTIVATION DOMAIN INTERACTING PROTEIN"/>
    <property type="match status" value="1"/>
</dbReference>
<feature type="compositionally biased region" description="Polar residues" evidence="6">
    <location>
        <begin position="1324"/>
        <end position="1339"/>
    </location>
</feature>
<dbReference type="Gene3D" id="3.40.50.10190">
    <property type="entry name" value="BRCT domain"/>
    <property type="match status" value="1"/>
</dbReference>
<dbReference type="InterPro" id="IPR001357">
    <property type="entry name" value="BRCT_dom"/>
</dbReference>
<feature type="compositionally biased region" description="Polar residues" evidence="6">
    <location>
        <begin position="1284"/>
        <end position="1297"/>
    </location>
</feature>
<keyword evidence="3" id="KW-0539">Nucleus</keyword>
<feature type="compositionally biased region" description="Low complexity" evidence="6">
    <location>
        <begin position="1765"/>
        <end position="1780"/>
    </location>
</feature>
<evidence type="ECO:0000313" key="9">
    <source>
        <dbReference type="Proteomes" id="UP001233999"/>
    </source>
</evidence>
<feature type="region of interest" description="Disordered" evidence="6">
    <location>
        <begin position="1"/>
        <end position="24"/>
    </location>
</feature>
<feature type="region of interest" description="Disordered" evidence="6">
    <location>
        <begin position="1146"/>
        <end position="1174"/>
    </location>
</feature>
<accession>A0AAD8AAV2</accession>
<dbReference type="InterPro" id="IPR036420">
    <property type="entry name" value="BRCT_dom_sf"/>
</dbReference>
<dbReference type="Pfam" id="PF16770">
    <property type="entry name" value="RTT107_BRCT_5"/>
    <property type="match status" value="1"/>
</dbReference>
<feature type="compositionally biased region" description="Low complexity" evidence="6">
    <location>
        <begin position="1614"/>
        <end position="1648"/>
    </location>
</feature>
<dbReference type="SUPFAM" id="SSF52113">
    <property type="entry name" value="BRCT domain"/>
    <property type="match status" value="1"/>
</dbReference>
<feature type="compositionally biased region" description="Basic and acidic residues" evidence="6">
    <location>
        <begin position="1748"/>
        <end position="1758"/>
    </location>
</feature>
<comment type="subcellular location">
    <subcellularLocation>
        <location evidence="1">Nucleus</location>
    </subcellularLocation>
</comment>
<feature type="compositionally biased region" description="Basic and acidic residues" evidence="6">
    <location>
        <begin position="1556"/>
        <end position="1569"/>
    </location>
</feature>
<feature type="compositionally biased region" description="Polar residues" evidence="6">
    <location>
        <begin position="1785"/>
        <end position="1794"/>
    </location>
</feature>
<feature type="compositionally biased region" description="Basic and acidic residues" evidence="6">
    <location>
        <begin position="254"/>
        <end position="285"/>
    </location>
</feature>
<feature type="region of interest" description="Disordered" evidence="6">
    <location>
        <begin position="133"/>
        <end position="158"/>
    </location>
</feature>
<feature type="region of interest" description="Disordered" evidence="6">
    <location>
        <begin position="681"/>
        <end position="717"/>
    </location>
</feature>
<name>A0AAD8AAV2_DIPPU</name>
<evidence type="ECO:0000259" key="7">
    <source>
        <dbReference type="PROSITE" id="PS50172"/>
    </source>
</evidence>
<feature type="compositionally biased region" description="Basic and acidic residues" evidence="6">
    <location>
        <begin position="1298"/>
        <end position="1317"/>
    </location>
</feature>
<evidence type="ECO:0000256" key="5">
    <source>
        <dbReference type="ARBA" id="ARBA00030146"/>
    </source>
</evidence>
<proteinExistence type="predicted"/>
<feature type="compositionally biased region" description="Acidic residues" evidence="6">
    <location>
        <begin position="1355"/>
        <end position="1366"/>
    </location>
</feature>
<dbReference type="InterPro" id="IPR051579">
    <property type="entry name" value="DDR_Transcriptional_Reg"/>
</dbReference>
<dbReference type="SMART" id="SM00292">
    <property type="entry name" value="BRCT"/>
    <property type="match status" value="1"/>
</dbReference>
<feature type="region of interest" description="Disordered" evidence="6">
    <location>
        <begin position="1867"/>
        <end position="1956"/>
    </location>
</feature>
<evidence type="ECO:0000256" key="2">
    <source>
        <dbReference type="ARBA" id="ARBA00022763"/>
    </source>
</evidence>
<feature type="non-terminal residue" evidence="8">
    <location>
        <position position="1"/>
    </location>
</feature>
<feature type="compositionally biased region" description="Polar residues" evidence="6">
    <location>
        <begin position="1447"/>
        <end position="1461"/>
    </location>
</feature>
<organism evidence="8 9">
    <name type="scientific">Diploptera punctata</name>
    <name type="common">Pacific beetle cockroach</name>
    <dbReference type="NCBI Taxonomy" id="6984"/>
    <lineage>
        <taxon>Eukaryota</taxon>
        <taxon>Metazoa</taxon>
        <taxon>Ecdysozoa</taxon>
        <taxon>Arthropoda</taxon>
        <taxon>Hexapoda</taxon>
        <taxon>Insecta</taxon>
        <taxon>Pterygota</taxon>
        <taxon>Neoptera</taxon>
        <taxon>Polyneoptera</taxon>
        <taxon>Dictyoptera</taxon>
        <taxon>Blattodea</taxon>
        <taxon>Blaberoidea</taxon>
        <taxon>Blaberidae</taxon>
        <taxon>Diplopterinae</taxon>
        <taxon>Diploptera</taxon>
    </lineage>
</organism>
<feature type="compositionally biased region" description="Polar residues" evidence="6">
    <location>
        <begin position="1660"/>
        <end position="1674"/>
    </location>
</feature>
<feature type="compositionally biased region" description="Basic and acidic residues" evidence="6">
    <location>
        <begin position="144"/>
        <end position="158"/>
    </location>
</feature>
<feature type="compositionally biased region" description="Polar residues" evidence="6">
    <location>
        <begin position="1729"/>
        <end position="1745"/>
    </location>
</feature>
<evidence type="ECO:0000256" key="1">
    <source>
        <dbReference type="ARBA" id="ARBA00004123"/>
    </source>
</evidence>